<sequence>MNKGGDMVIAGKNYRYICISLVCLFALLLKITPLHAESAAAGEGILIIDRSLDNAIIKLSIDAKETLFRIKGLIPATDVEIDPRDGTIWAIYKVDSSLVKYSADGRENMLEIKKSFCTPRHSTLDIDDNAVWIASWTQGELIKYSMRQGEQLLRIQGLGNIYEVVRSPFDGSIWIGDQKINKFIRFSNDGKLLGFTQRRFGMPLNLAINKKDGSLWASFHDIPAKVVKFASDGKFILVREEFNSPEYLTIDQQDGSVWVTDAREGELIHISSSGEILKRVSGFKNCGGLSEVDSEERTFWMANTGEGEIIKFSGTGEILVRVKVGGSPQAVLVYKKSR</sequence>
<dbReference type="EMBL" id="PCWA01000101">
    <property type="protein sequence ID" value="PIQ88477.1"/>
    <property type="molecule type" value="Genomic_DNA"/>
</dbReference>
<dbReference type="SUPFAM" id="SSF50969">
    <property type="entry name" value="YVTN repeat-like/Quinoprotein amine dehydrogenase"/>
    <property type="match status" value="1"/>
</dbReference>
<comment type="caution">
    <text evidence="1">The sequence shown here is derived from an EMBL/GenBank/DDBJ whole genome shotgun (WGS) entry which is preliminary data.</text>
</comment>
<evidence type="ECO:0000313" key="1">
    <source>
        <dbReference type="EMBL" id="PIQ88477.1"/>
    </source>
</evidence>
<gene>
    <name evidence="1" type="ORF">COV72_08070</name>
</gene>
<organism evidence="1 2">
    <name type="scientific">Candidatus Ghiorseimicrobium undicola</name>
    <dbReference type="NCBI Taxonomy" id="1974746"/>
    <lineage>
        <taxon>Bacteria</taxon>
        <taxon>Pseudomonadati</taxon>
        <taxon>Candidatus Omnitrophota</taxon>
        <taxon>Candidatus Ghiorseimicrobium</taxon>
    </lineage>
</organism>
<protein>
    <recommendedName>
        <fullName evidence="3">SMP-30/Gluconolactonase/LRE-like region domain-containing protein</fullName>
    </recommendedName>
</protein>
<evidence type="ECO:0008006" key="3">
    <source>
        <dbReference type="Google" id="ProtNLM"/>
    </source>
</evidence>
<evidence type="ECO:0000313" key="2">
    <source>
        <dbReference type="Proteomes" id="UP000229641"/>
    </source>
</evidence>
<dbReference type="InterPro" id="IPR015943">
    <property type="entry name" value="WD40/YVTN_repeat-like_dom_sf"/>
</dbReference>
<dbReference type="InterPro" id="IPR011044">
    <property type="entry name" value="Quino_amine_DH_bsu"/>
</dbReference>
<accession>A0A2H0LVU9</accession>
<proteinExistence type="predicted"/>
<dbReference type="Gene3D" id="2.130.10.10">
    <property type="entry name" value="YVTN repeat-like/Quinoprotein amine dehydrogenase"/>
    <property type="match status" value="1"/>
</dbReference>
<dbReference type="Proteomes" id="UP000229641">
    <property type="component" value="Unassembled WGS sequence"/>
</dbReference>
<dbReference type="AlphaFoldDB" id="A0A2H0LVU9"/>
<reference evidence="1 2" key="1">
    <citation type="submission" date="2017-09" db="EMBL/GenBank/DDBJ databases">
        <title>Depth-based differentiation of microbial function through sediment-hosted aquifers and enrichment of novel symbionts in the deep terrestrial subsurface.</title>
        <authorList>
            <person name="Probst A.J."/>
            <person name="Ladd B."/>
            <person name="Jarett J.K."/>
            <person name="Geller-Mcgrath D.E."/>
            <person name="Sieber C.M."/>
            <person name="Emerson J.B."/>
            <person name="Anantharaman K."/>
            <person name="Thomas B.C."/>
            <person name="Malmstrom R."/>
            <person name="Stieglmeier M."/>
            <person name="Klingl A."/>
            <person name="Woyke T."/>
            <person name="Ryan C.M."/>
            <person name="Banfield J.F."/>
        </authorList>
    </citation>
    <scope>NUCLEOTIDE SEQUENCE [LARGE SCALE GENOMIC DNA]</scope>
    <source>
        <strain evidence="1">CG11_big_fil_rev_8_21_14_0_20_42_13</strain>
    </source>
</reference>
<name>A0A2H0LVU9_9BACT</name>